<dbReference type="AlphaFoldDB" id="A0ABD2PSZ7"/>
<dbReference type="EMBL" id="JBJKFK010002802">
    <property type="protein sequence ID" value="KAL3310605.1"/>
    <property type="molecule type" value="Genomic_DNA"/>
</dbReference>
<comment type="caution">
    <text evidence="2">The sequence shown here is derived from an EMBL/GenBank/DDBJ whole genome shotgun (WGS) entry which is preliminary data.</text>
</comment>
<keyword evidence="1" id="KW-0732">Signal</keyword>
<gene>
    <name evidence="2" type="ORF">Ciccas_010827</name>
</gene>
<reference evidence="2 3" key="1">
    <citation type="submission" date="2024-11" db="EMBL/GenBank/DDBJ databases">
        <title>Adaptive evolution of stress response genes in parasites aligns with host niche diversity.</title>
        <authorList>
            <person name="Hahn C."/>
            <person name="Resl P."/>
        </authorList>
    </citation>
    <scope>NUCLEOTIDE SEQUENCE [LARGE SCALE GENOMIC DNA]</scope>
    <source>
        <strain evidence="2">EGGRZ-B1_66</strain>
        <tissue evidence="2">Body</tissue>
    </source>
</reference>
<feature type="chain" id="PRO_5044890110" evidence="1">
    <location>
        <begin position="24"/>
        <end position="58"/>
    </location>
</feature>
<sequence>MFNPSMVLFFVALVCAIAPAALGGLMQSMSDEELNRKLNSIISSMQEDAILNVLPRYG</sequence>
<dbReference type="Proteomes" id="UP001626550">
    <property type="component" value="Unassembled WGS sequence"/>
</dbReference>
<name>A0ABD2PSZ7_9PLAT</name>
<accession>A0ABD2PSZ7</accession>
<feature type="non-terminal residue" evidence="2">
    <location>
        <position position="1"/>
    </location>
</feature>
<protein>
    <submittedName>
        <fullName evidence="2">Uncharacterized protein</fullName>
    </submittedName>
</protein>
<keyword evidence="3" id="KW-1185">Reference proteome</keyword>
<organism evidence="2 3">
    <name type="scientific">Cichlidogyrus casuarinus</name>
    <dbReference type="NCBI Taxonomy" id="1844966"/>
    <lineage>
        <taxon>Eukaryota</taxon>
        <taxon>Metazoa</taxon>
        <taxon>Spiralia</taxon>
        <taxon>Lophotrochozoa</taxon>
        <taxon>Platyhelminthes</taxon>
        <taxon>Monogenea</taxon>
        <taxon>Monopisthocotylea</taxon>
        <taxon>Dactylogyridea</taxon>
        <taxon>Ancyrocephalidae</taxon>
        <taxon>Cichlidogyrus</taxon>
    </lineage>
</organism>
<evidence type="ECO:0000313" key="2">
    <source>
        <dbReference type="EMBL" id="KAL3310605.1"/>
    </source>
</evidence>
<evidence type="ECO:0000256" key="1">
    <source>
        <dbReference type="SAM" id="SignalP"/>
    </source>
</evidence>
<evidence type="ECO:0000313" key="3">
    <source>
        <dbReference type="Proteomes" id="UP001626550"/>
    </source>
</evidence>
<feature type="signal peptide" evidence="1">
    <location>
        <begin position="1"/>
        <end position="23"/>
    </location>
</feature>
<proteinExistence type="predicted"/>